<accession>A0A0G0AY88</accession>
<evidence type="ECO:0000313" key="2">
    <source>
        <dbReference type="Proteomes" id="UP000034803"/>
    </source>
</evidence>
<sequence length="79" mass="8369">MKAELNLEPEIVLVTPAKVGGCPPNDCPPNAACRPNTDCYPNNCRPALGPCGPDTLPCYPNGKAPEPPRPFPRPPCYPG</sequence>
<name>A0A0G0AY88_9BACT</name>
<protein>
    <submittedName>
        <fullName evidence="1">Uncharacterized protein</fullName>
    </submittedName>
</protein>
<dbReference type="EMBL" id="LBOI01000008">
    <property type="protein sequence ID" value="KKP31525.1"/>
    <property type="molecule type" value="Genomic_DNA"/>
</dbReference>
<evidence type="ECO:0000313" key="1">
    <source>
        <dbReference type="EMBL" id="KKP31525.1"/>
    </source>
</evidence>
<proteinExistence type="predicted"/>
<dbReference type="Proteomes" id="UP000034803">
    <property type="component" value="Unassembled WGS sequence"/>
</dbReference>
<comment type="caution">
    <text evidence="1">The sequence shown here is derived from an EMBL/GenBank/DDBJ whole genome shotgun (WGS) entry which is preliminary data.</text>
</comment>
<reference evidence="1 2" key="1">
    <citation type="journal article" date="2015" name="Nature">
        <title>rRNA introns, odd ribosomes, and small enigmatic genomes across a large radiation of phyla.</title>
        <authorList>
            <person name="Brown C.T."/>
            <person name="Hug L.A."/>
            <person name="Thomas B.C."/>
            <person name="Sharon I."/>
            <person name="Castelle C.J."/>
            <person name="Singh A."/>
            <person name="Wilkins M.J."/>
            <person name="Williams K.H."/>
            <person name="Banfield J.F."/>
        </authorList>
    </citation>
    <scope>NUCLEOTIDE SEQUENCE [LARGE SCALE GENOMIC DNA]</scope>
</reference>
<organism evidence="1 2">
    <name type="scientific">Candidatus Woesebacteria bacterium GW2011_GWC2_31_9</name>
    <dbReference type="NCBI Taxonomy" id="1618586"/>
    <lineage>
        <taxon>Bacteria</taxon>
        <taxon>Candidatus Woeseibacteriota</taxon>
    </lineage>
</organism>
<gene>
    <name evidence="1" type="ORF">UR21_C0008G0002</name>
</gene>
<dbReference type="AlphaFoldDB" id="A0A0G0AY88"/>